<dbReference type="InterPro" id="IPR018060">
    <property type="entry name" value="HTH_AraC"/>
</dbReference>
<evidence type="ECO:0000259" key="5">
    <source>
        <dbReference type="PROSITE" id="PS01124"/>
    </source>
</evidence>
<dbReference type="Proteomes" id="UP000190626">
    <property type="component" value="Unassembled WGS sequence"/>
</dbReference>
<evidence type="ECO:0000256" key="2">
    <source>
        <dbReference type="ARBA" id="ARBA00023125"/>
    </source>
</evidence>
<organism evidence="6 7">
    <name type="scientific">Paenibacillus ferrarius</name>
    <dbReference type="NCBI Taxonomy" id="1469647"/>
    <lineage>
        <taxon>Bacteria</taxon>
        <taxon>Bacillati</taxon>
        <taxon>Bacillota</taxon>
        <taxon>Bacilli</taxon>
        <taxon>Bacillales</taxon>
        <taxon>Paenibacillaceae</taxon>
        <taxon>Paenibacillus</taxon>
    </lineage>
</organism>
<keyword evidence="4" id="KW-0812">Transmembrane</keyword>
<evidence type="ECO:0000256" key="1">
    <source>
        <dbReference type="ARBA" id="ARBA00023015"/>
    </source>
</evidence>
<keyword evidence="2" id="KW-0238">DNA-binding</keyword>
<gene>
    <name evidence="6" type="ORF">BC351_24200</name>
</gene>
<comment type="caution">
    <text evidence="6">The sequence shown here is derived from an EMBL/GenBank/DDBJ whole genome shotgun (WGS) entry which is preliminary data.</text>
</comment>
<evidence type="ECO:0000313" key="7">
    <source>
        <dbReference type="Proteomes" id="UP000190626"/>
    </source>
</evidence>
<dbReference type="GO" id="GO:0043565">
    <property type="term" value="F:sequence-specific DNA binding"/>
    <property type="evidence" value="ECO:0007669"/>
    <property type="project" value="InterPro"/>
</dbReference>
<dbReference type="SMART" id="SM00342">
    <property type="entry name" value="HTH_ARAC"/>
    <property type="match status" value="1"/>
</dbReference>
<dbReference type="EMBL" id="MBTG01000010">
    <property type="protein sequence ID" value="OPH58452.1"/>
    <property type="molecule type" value="Genomic_DNA"/>
</dbReference>
<keyword evidence="4" id="KW-1133">Transmembrane helix</keyword>
<evidence type="ECO:0000256" key="3">
    <source>
        <dbReference type="ARBA" id="ARBA00023163"/>
    </source>
</evidence>
<dbReference type="InterPro" id="IPR018062">
    <property type="entry name" value="HTH_AraC-typ_CS"/>
</dbReference>
<dbReference type="PROSITE" id="PS01124">
    <property type="entry name" value="HTH_ARAC_FAMILY_2"/>
    <property type="match status" value="1"/>
</dbReference>
<keyword evidence="3" id="KW-0804">Transcription</keyword>
<dbReference type="InterPro" id="IPR041522">
    <property type="entry name" value="CdaR_GGDEF"/>
</dbReference>
<reference evidence="7" key="1">
    <citation type="submission" date="2016-07" db="EMBL/GenBank/DDBJ databases">
        <authorList>
            <person name="Florea S."/>
            <person name="Webb J.S."/>
            <person name="Jaromczyk J."/>
            <person name="Schardl C.L."/>
        </authorList>
    </citation>
    <scope>NUCLEOTIDE SEQUENCE [LARGE SCALE GENOMIC DNA]</scope>
    <source>
        <strain evidence="7">CY1</strain>
    </source>
</reference>
<dbReference type="SUPFAM" id="SSF46689">
    <property type="entry name" value="Homeodomain-like"/>
    <property type="match status" value="1"/>
</dbReference>
<protein>
    <submittedName>
        <fullName evidence="6">AraC family transcriptional regulator</fullName>
    </submittedName>
</protein>
<feature type="transmembrane region" description="Helical" evidence="4">
    <location>
        <begin position="18"/>
        <end position="36"/>
    </location>
</feature>
<evidence type="ECO:0000313" key="6">
    <source>
        <dbReference type="EMBL" id="OPH58452.1"/>
    </source>
</evidence>
<evidence type="ECO:0000256" key="4">
    <source>
        <dbReference type="SAM" id="Phobius"/>
    </source>
</evidence>
<dbReference type="STRING" id="1469647.BC351_24200"/>
<dbReference type="AlphaFoldDB" id="A0A1V4HM99"/>
<accession>A0A1V4HM99</accession>
<dbReference type="PANTHER" id="PTHR43280">
    <property type="entry name" value="ARAC-FAMILY TRANSCRIPTIONAL REGULATOR"/>
    <property type="match status" value="1"/>
</dbReference>
<dbReference type="InterPro" id="IPR009057">
    <property type="entry name" value="Homeodomain-like_sf"/>
</dbReference>
<dbReference type="Gene3D" id="1.10.10.60">
    <property type="entry name" value="Homeodomain-like"/>
    <property type="match status" value="2"/>
</dbReference>
<feature type="transmembrane region" description="Helical" evidence="4">
    <location>
        <begin position="302"/>
        <end position="324"/>
    </location>
</feature>
<name>A0A1V4HM99_9BACL</name>
<dbReference type="Pfam" id="PF17853">
    <property type="entry name" value="GGDEF_2"/>
    <property type="match status" value="1"/>
</dbReference>
<sequence length="773" mass="88158">MEGRIAVPKYSRIFRRFLISYIVILIIPSIAGYMSYRTAISVTQSISIENKVTQLQKSQEILERRIAEVESFTRQLALNQDLSLLLSENLVDEKANVYGIWKITRDIKAYSQTNDFLKHFYIYLRNFNVIITPGNAYFRPEHYYQTSRYANLTLEEWKSSILDKTHRSEMLPLSPFINNGVQTSVITFMQSLPLDSFNDTSPAMVVTVIDEQTINGVLSGLRDPDGGWTYISDAQGRTLSLQGIKQQEIDQLSSDSRLDKKKMSQFYADDLVITIRSDSSGWVYRAGIPRHNLMENANKIKYITWSVTGVALLIGLIVGFLLSYRNTAPITKLLGVMKEQFGKDATLGRNEYDFLQGNISHIITNNKRLESELNRQLPLIRDAFLKRLIAGEFQSREEIISAAAQADTGLSMNAGYTGILQINGYSGMDSVEILNELNAARLILKQFLLESGSPLNVQMTDVGSDRIVAIFTAVEQDELEEIRKEDIEGLMNTLAESAFSEYRITITAAISDPFSSIVEVSRSYEQARQAWEYAVYMNRKGIVWFSDTQIESNTYYYPIDVELRLISTIRAGDIHEAERIVQSIIEQNTRNRELSMEMKHQFIGELKGTLLKLLDQKALMESPLFEKIKDRIIGIQTQDGIEIISREISDIIVAMCEVISSKKSDIHIKTVKQINEFIAEMYSDPDLNLYRIAEKVERPEKYISQLFKEVTGTNLSDHLEKVRMDHAAVLLKRNEFNVDEIATHVGYNSSHSFRRAFKRVMGVSPTSFRQSAE</sequence>
<proteinExistence type="predicted"/>
<dbReference type="PANTHER" id="PTHR43280:SF10">
    <property type="entry name" value="REGULATORY PROTEIN POCR"/>
    <property type="match status" value="1"/>
</dbReference>
<feature type="domain" description="HTH araC/xylS-type" evidence="5">
    <location>
        <begin position="672"/>
        <end position="771"/>
    </location>
</feature>
<dbReference type="PRINTS" id="PR00032">
    <property type="entry name" value="HTHARAC"/>
</dbReference>
<dbReference type="InterPro" id="IPR020449">
    <property type="entry name" value="Tscrpt_reg_AraC-type_HTH"/>
</dbReference>
<keyword evidence="4" id="KW-0472">Membrane</keyword>
<keyword evidence="7" id="KW-1185">Reference proteome</keyword>
<dbReference type="PROSITE" id="PS00041">
    <property type="entry name" value="HTH_ARAC_FAMILY_1"/>
    <property type="match status" value="1"/>
</dbReference>
<keyword evidence="1" id="KW-0805">Transcription regulation</keyword>
<dbReference type="Pfam" id="PF12833">
    <property type="entry name" value="HTH_18"/>
    <property type="match status" value="1"/>
</dbReference>
<dbReference type="GO" id="GO:0003700">
    <property type="term" value="F:DNA-binding transcription factor activity"/>
    <property type="evidence" value="ECO:0007669"/>
    <property type="project" value="InterPro"/>
</dbReference>